<dbReference type="InterPro" id="IPR023753">
    <property type="entry name" value="FAD/NAD-binding_dom"/>
</dbReference>
<dbReference type="CDD" id="cd00982">
    <property type="entry name" value="gltB_C"/>
    <property type="match status" value="1"/>
</dbReference>
<keyword evidence="18" id="KW-0411">Iron-sulfur</keyword>
<dbReference type="Pfam" id="PF01645">
    <property type="entry name" value="Glu_synthase"/>
    <property type="match status" value="1"/>
</dbReference>
<comment type="catalytic activity">
    <reaction evidence="22">
        <text>2 L-glutamate + NADP(+) = L-glutamine + 2-oxoglutarate + NADPH + H(+)</text>
        <dbReference type="Rhea" id="RHEA:15501"/>
        <dbReference type="ChEBI" id="CHEBI:15378"/>
        <dbReference type="ChEBI" id="CHEBI:16810"/>
        <dbReference type="ChEBI" id="CHEBI:29985"/>
        <dbReference type="ChEBI" id="CHEBI:57783"/>
        <dbReference type="ChEBI" id="CHEBI:58349"/>
        <dbReference type="ChEBI" id="CHEBI:58359"/>
        <dbReference type="EC" id="1.4.1.13"/>
    </reaction>
</comment>
<dbReference type="PROSITE" id="PS51379">
    <property type="entry name" value="4FE4S_FER_2"/>
    <property type="match status" value="1"/>
</dbReference>
<keyword evidence="8" id="KW-0004">4Fe-4S</keyword>
<dbReference type="GO" id="GO:0051538">
    <property type="term" value="F:3 iron, 4 sulfur cluster binding"/>
    <property type="evidence" value="ECO:0007669"/>
    <property type="project" value="UniProtKB-KW"/>
</dbReference>
<evidence type="ECO:0000256" key="11">
    <source>
        <dbReference type="ARBA" id="ARBA00022643"/>
    </source>
</evidence>
<evidence type="ECO:0000313" key="27">
    <source>
        <dbReference type="Proteomes" id="UP000030665"/>
    </source>
</evidence>
<dbReference type="OrthoDB" id="4327079at2759"/>
<evidence type="ECO:0000256" key="13">
    <source>
        <dbReference type="ARBA" id="ARBA00022827"/>
    </source>
</evidence>
<keyword evidence="11" id="KW-0288">FMN</keyword>
<evidence type="ECO:0000313" key="26">
    <source>
        <dbReference type="EMBL" id="CDW59045.1"/>
    </source>
</evidence>
<dbReference type="Pfam" id="PF07992">
    <property type="entry name" value="Pyr_redox_2"/>
    <property type="match status" value="1"/>
</dbReference>
<proteinExistence type="inferred from homology"/>
<comment type="cofactor">
    <cofactor evidence="1">
        <name>FMN</name>
        <dbReference type="ChEBI" id="CHEBI:58210"/>
    </cofactor>
</comment>
<evidence type="ECO:0000256" key="14">
    <source>
        <dbReference type="ARBA" id="ARBA00022857"/>
    </source>
</evidence>
<keyword evidence="14" id="KW-0521">NADP</keyword>
<dbReference type="FunFam" id="3.50.50.60:FF:000068">
    <property type="entry name" value="Glutamate synthase small subunit"/>
    <property type="match status" value="1"/>
</dbReference>
<keyword evidence="16" id="KW-0560">Oxidoreductase</keyword>
<comment type="function">
    <text evidence="23">Catalyzes the conversion of L-glutamine and 2-oxoglutarate into two molecules of L-glutamate.</text>
</comment>
<dbReference type="STRING" id="36087.A0A077ZK91"/>
<keyword evidence="17" id="KW-0408">Iron</keyword>
<feature type="domain" description="Glutamine amidotransferase type-2" evidence="24">
    <location>
        <begin position="43"/>
        <end position="433"/>
    </location>
</feature>
<keyword evidence="27" id="KW-1185">Reference proteome</keyword>
<evidence type="ECO:0000256" key="7">
    <source>
        <dbReference type="ARBA" id="ARBA00009716"/>
    </source>
</evidence>
<dbReference type="Gene3D" id="3.20.20.70">
    <property type="entry name" value="Aldolase class I"/>
    <property type="match status" value="2"/>
</dbReference>
<dbReference type="InterPro" id="IPR002489">
    <property type="entry name" value="Glu_synth_asu_C"/>
</dbReference>
<comment type="pathway">
    <text evidence="21">Amino-acid biosynthesis; L-glutamate biosynthesis via GLT pathway; L-glutamate from 2-oxoglutarate and L-glutamine (ferredoxin route): step 1/1.</text>
</comment>
<evidence type="ECO:0000256" key="15">
    <source>
        <dbReference type="ARBA" id="ARBA00022962"/>
    </source>
</evidence>
<feature type="domain" description="4Fe-4S ferredoxin-type" evidence="25">
    <location>
        <begin position="1523"/>
        <end position="1554"/>
    </location>
</feature>
<dbReference type="InterPro" id="IPR006006">
    <property type="entry name" value="GltD-like"/>
</dbReference>
<evidence type="ECO:0000256" key="16">
    <source>
        <dbReference type="ARBA" id="ARBA00023002"/>
    </source>
</evidence>
<dbReference type="InterPro" id="IPR017896">
    <property type="entry name" value="4Fe4S_Fe-S-bd"/>
</dbReference>
<dbReference type="Gene3D" id="2.160.20.60">
    <property type="entry name" value="Glutamate synthase, alpha subunit, C-terminal domain"/>
    <property type="match status" value="1"/>
</dbReference>
<evidence type="ECO:0000256" key="9">
    <source>
        <dbReference type="ARBA" id="ARBA00022605"/>
    </source>
</evidence>
<dbReference type="InterPro" id="IPR036485">
    <property type="entry name" value="Glu_synth_asu_C_sf"/>
</dbReference>
<dbReference type="GO" id="GO:0006537">
    <property type="term" value="P:glutamate biosynthetic process"/>
    <property type="evidence" value="ECO:0007669"/>
    <property type="project" value="UniProtKB-KW"/>
</dbReference>
<dbReference type="UniPathway" id="UPA00045"/>
<keyword evidence="10" id="KW-0285">Flavoprotein</keyword>
<evidence type="ECO:0000256" key="8">
    <source>
        <dbReference type="ARBA" id="ARBA00022485"/>
    </source>
</evidence>
<dbReference type="FunFam" id="2.160.20.60:FF:000002">
    <property type="entry name" value="Glutamate synthase, large subunit"/>
    <property type="match status" value="1"/>
</dbReference>
<organism evidence="26 27">
    <name type="scientific">Trichuris trichiura</name>
    <name type="common">Whipworm</name>
    <name type="synonym">Trichocephalus trichiurus</name>
    <dbReference type="NCBI Taxonomy" id="36087"/>
    <lineage>
        <taxon>Eukaryota</taxon>
        <taxon>Metazoa</taxon>
        <taxon>Ecdysozoa</taxon>
        <taxon>Nematoda</taxon>
        <taxon>Enoplea</taxon>
        <taxon>Dorylaimia</taxon>
        <taxon>Trichinellida</taxon>
        <taxon>Trichuridae</taxon>
        <taxon>Trichuris</taxon>
    </lineage>
</organism>
<dbReference type="PRINTS" id="PR00419">
    <property type="entry name" value="ADXRDTASE"/>
</dbReference>
<keyword evidence="19" id="KW-0314">Glutamate biosynthesis</keyword>
<evidence type="ECO:0000256" key="2">
    <source>
        <dbReference type="ARBA" id="ARBA00001927"/>
    </source>
</evidence>
<evidence type="ECO:0000256" key="20">
    <source>
        <dbReference type="ARBA" id="ARBA00023291"/>
    </source>
</evidence>
<evidence type="ECO:0000259" key="25">
    <source>
        <dbReference type="PROSITE" id="PS51379"/>
    </source>
</evidence>
<keyword evidence="20" id="KW-0003">3Fe-4S</keyword>
<evidence type="ECO:0000256" key="22">
    <source>
        <dbReference type="ARBA" id="ARBA00048151"/>
    </source>
</evidence>
<dbReference type="InterPro" id="IPR017932">
    <property type="entry name" value="GATase_2_dom"/>
</dbReference>
<comment type="similarity">
    <text evidence="7">Belongs to the glutamate synthase family.</text>
</comment>
<dbReference type="Pfam" id="PF00310">
    <property type="entry name" value="GATase_2"/>
    <property type="match status" value="1"/>
</dbReference>
<protein>
    <submittedName>
        <fullName evidence="26">Glutamate synthase</fullName>
    </submittedName>
</protein>
<dbReference type="PROSITE" id="PS51278">
    <property type="entry name" value="GATASE_TYPE_2"/>
    <property type="match status" value="1"/>
</dbReference>
<dbReference type="SUPFAM" id="SSF46548">
    <property type="entry name" value="alpha-helical ferredoxin"/>
    <property type="match status" value="1"/>
</dbReference>
<dbReference type="InterPro" id="IPR028261">
    <property type="entry name" value="DPD_II"/>
</dbReference>
<dbReference type="NCBIfam" id="TIGR01318">
    <property type="entry name" value="gltD_gamma_fam"/>
    <property type="match status" value="1"/>
</dbReference>
<dbReference type="InterPro" id="IPR050711">
    <property type="entry name" value="ET-N_metabolism_enzyme"/>
</dbReference>
<name>A0A077ZK91_TRITR</name>
<keyword evidence="9" id="KW-0028">Amino-acid biosynthesis</keyword>
<dbReference type="InterPro" id="IPR006982">
    <property type="entry name" value="Glu_synth_centr_N"/>
</dbReference>
<dbReference type="Pfam" id="PF01493">
    <property type="entry name" value="GXGXG"/>
    <property type="match status" value="1"/>
</dbReference>
<sequence>MTRKPRRHALSVPVRSGSEVGFPQSLGEVHDMLYDKSLERDNCGFGLIAHIEGEPSHKVVRTAIHALARMQHRGAILADGKTGDGCGLLLQKPDRFFRIVAQERGWRLAKNYAVGMLFLNKDPELAAAARRIVEEELQRETLSIVGWRNVPTNEGVLGEIALSSLPRIEQIFVNAPAGWRPRDMERRLFIARRRIEKRLEADKDFYVCSLSNLVNIYKGLCMPTDLPRFYLDLADLRLESAICLFHQRFSTNTVPRWPLAQPFRYLAHNGEINTITGNRQWARARTYKFQTPLIPDLHDAAPFVNETGSDSSSMDNMLELLLAGGMDIIRAMRLLVPPAWQNNPDMDPELRAFFDFNSMHMEPWDGPAGIVMSDGRFAACNLDRNGLRPARYVITKDKLITCASEVGIWDYQPDEVVEKGRVGPGELMVIDTRSGRILHSAETDDDLKSRHPYKEWMEKNVRRLVPFEDLPDEEVGSRELDDDTLASYQKQFNYSAEELDSVIRVLGENGQEAVGSMGDDTPFAVLSSQPRIIYDYFRQQFAQVTNPPIDPLREAHVMSLATSIGREMNVFCEAEGQAHRLSFKSPILLYSDFKQLTTMKEEHYRADTLDITFDVTKTTLEATVKELCDKAEKMVRSGTVLLVLSDRNIAKDRLPVPAPMAVGAIQTRLVDQSLRCDANIIVETASARDPHHFAVLLGFGATAIYPYLAYETLGRLVDTHAIAKDYRTVMLNYRNGINKGLYKIMSKMGISTIASYRCSKLFEAVGLHDDVVGLCFQGAVSRIGGASFEDFQQDLLNLSKRAWLARKPISQGGLLKYVHGGEYHAYNPDVVRTLQQAVQSGEYSDYQEYAKLVNERPATTLRDLLAITPGENAVNIADVEPASELFKRFDTAAMSIGALSPEAHEALAEAMNSIGGNSNSGEGGEDPARYGTNKVSRIKQVASGRFGVTPAYLVNADVIQIKVAQGAKPGEGGQLPGDKVTPYIAKLRYSVPGVTLISPPPHHDIYSIEDLAQLIFDLKQVNPKAMISVKLVSEPGVGTIATGVAKAYADLITIAGYDGGTGASPLSSVKYAGCPWELGLVETQQALVANGLRHKIRLQVDGGLKTGVDIIKAAILGAESFGFGTGPMVALGCKYLRICHLNNCATGVATQDDKLRKNHYHGLPFKVTNYFEFIARETRELMAQLGVTRLVDLIGRTDLLKELDGFTAKQQKLALSKLLETAEPHPGKALYCTENNPPFDNGLLNAQLLQQAKPFVDERQSKTFWFDIRNTDRSVGASLSGYIAQTHGDQGLAADPIKAYFNGTAGQSFGVWNAGGVELYLTGDANDYVGKGMAGGLIAIRPPVGSAFRSHEASIIGNTCLYGATGGRLYAAGRAGERFGVRNSGAITVVEGIGDNGCEYMTGGIVCILGKTGVNFGAGMTGGFAYVLDESGDFRKRVNPELVEVLSVDALAIHEEHLRGLITEHVQHTGSQRGEEILANWSTFATKFALVKPKSSDRVDPPKKPLKIRKIEFVEIYEPFSEGQAKAQADRCLSCGNPYCEWKCPVHNYIPNWLKLANEGRIFEAAELSHQTNTLPEVCGRVCPQDRLCEGSCTLNDEFGAVTIGNIERYINDKAFEMGWRPDMSGVKQTGKKVAIIGAGPAGLACADVLTRNGVKAVVFDRHPEIGGLLTFGIPAFKLEKEVMTRRREIFTGMGIEFKLNTEVGRDVQLDDLLSDYDAVFLGVGTYQSMHGGLENEDADGVYAALPFLIANTKQLMGFGETRDEPFVSMEGKRVVVLGGGDTAMDCVRTSVRQGAKHVTCAYRRDEENMPGSRREVKNAREEGVEFKFNVQPLGIEVNGNGKVSGVKMVRTEMGEPDAKGRRRAEIVAGSEHIVPADAVIMAFGFRPHNMEWLAKHSVELDSQGRIIAPEGSDNAFQTSNPKIFAGGDIVRGSDLVVTAIAEGRKAADGIMNWLEV</sequence>
<dbReference type="AlphaFoldDB" id="A0A077ZK91"/>
<dbReference type="GO" id="GO:0051539">
    <property type="term" value="F:4 iron, 4 sulfur cluster binding"/>
    <property type="evidence" value="ECO:0007669"/>
    <property type="project" value="UniProtKB-KW"/>
</dbReference>
<dbReference type="FunFam" id="3.60.20.10:FF:000001">
    <property type="entry name" value="Glutamate synthase, large subunit"/>
    <property type="match status" value="1"/>
</dbReference>
<evidence type="ECO:0000256" key="5">
    <source>
        <dbReference type="ARBA" id="ARBA00004802"/>
    </source>
</evidence>
<evidence type="ECO:0000256" key="19">
    <source>
        <dbReference type="ARBA" id="ARBA00023164"/>
    </source>
</evidence>
<gene>
    <name evidence="26" type="ORF">TTRE_0000737501</name>
</gene>
<dbReference type="Gene3D" id="3.50.50.60">
    <property type="entry name" value="FAD/NAD(P)-binding domain"/>
    <property type="match status" value="2"/>
</dbReference>
<comment type="cofactor">
    <cofactor evidence="3">
        <name>[4Fe-4S] cluster</name>
        <dbReference type="ChEBI" id="CHEBI:49883"/>
    </cofactor>
</comment>
<dbReference type="Pfam" id="PF14691">
    <property type="entry name" value="Fer4_20"/>
    <property type="match status" value="1"/>
</dbReference>
<dbReference type="FunFam" id="1.10.1060.10:FF:000004">
    <property type="entry name" value="Glutamate synthase, small subunit"/>
    <property type="match status" value="1"/>
</dbReference>
<dbReference type="InterPro" id="IPR036188">
    <property type="entry name" value="FAD/NAD-bd_sf"/>
</dbReference>
<comment type="cofactor">
    <cofactor evidence="4">
        <name>FAD</name>
        <dbReference type="ChEBI" id="CHEBI:57692"/>
    </cofactor>
</comment>
<evidence type="ECO:0000256" key="17">
    <source>
        <dbReference type="ARBA" id="ARBA00023004"/>
    </source>
</evidence>
<dbReference type="SUPFAM" id="SSF56235">
    <property type="entry name" value="N-terminal nucleophile aminohydrolases (Ntn hydrolases)"/>
    <property type="match status" value="1"/>
</dbReference>
<evidence type="ECO:0000256" key="3">
    <source>
        <dbReference type="ARBA" id="ARBA00001966"/>
    </source>
</evidence>
<comment type="pathway">
    <text evidence="6">Nitrogen metabolism.</text>
</comment>
<dbReference type="PANTHER" id="PTHR11938:SF148">
    <property type="entry name" value="GLUTAMATE SYNTHASE [NADPH] LARGE CHAIN"/>
    <property type="match status" value="1"/>
</dbReference>
<evidence type="ECO:0000256" key="6">
    <source>
        <dbReference type="ARBA" id="ARBA00004909"/>
    </source>
</evidence>
<comment type="pathway">
    <text evidence="5">Energy metabolism; nitrogen metabolism.</text>
</comment>
<dbReference type="NCBIfam" id="NF008730">
    <property type="entry name" value="PRK11750.1"/>
    <property type="match status" value="1"/>
</dbReference>
<dbReference type="InterPro" id="IPR029055">
    <property type="entry name" value="Ntn_hydrolases_N"/>
</dbReference>
<dbReference type="EMBL" id="HG806488">
    <property type="protein sequence ID" value="CDW59045.1"/>
    <property type="molecule type" value="Genomic_DNA"/>
</dbReference>
<evidence type="ECO:0000256" key="4">
    <source>
        <dbReference type="ARBA" id="ARBA00001974"/>
    </source>
</evidence>
<dbReference type="InterPro" id="IPR013785">
    <property type="entry name" value="Aldolase_TIM"/>
</dbReference>
<dbReference type="FunFam" id="3.20.20.70:FF:000109">
    <property type="entry name" value="Glutamate synthase, large subunit"/>
    <property type="match status" value="1"/>
</dbReference>
<dbReference type="FunFam" id="3.50.50.60:FF:000077">
    <property type="entry name" value="Glutamate synthase small subunit"/>
    <property type="match status" value="1"/>
</dbReference>
<evidence type="ECO:0000256" key="23">
    <source>
        <dbReference type="ARBA" id="ARBA00053198"/>
    </source>
</evidence>
<evidence type="ECO:0000256" key="10">
    <source>
        <dbReference type="ARBA" id="ARBA00022630"/>
    </source>
</evidence>
<evidence type="ECO:0000256" key="12">
    <source>
        <dbReference type="ARBA" id="ARBA00022723"/>
    </source>
</evidence>
<evidence type="ECO:0000256" key="1">
    <source>
        <dbReference type="ARBA" id="ARBA00001917"/>
    </source>
</evidence>
<evidence type="ECO:0000256" key="18">
    <source>
        <dbReference type="ARBA" id="ARBA00023014"/>
    </source>
</evidence>
<keyword evidence="12" id="KW-0479">Metal-binding</keyword>
<dbReference type="SUPFAM" id="SSF69336">
    <property type="entry name" value="Alpha subunit of glutamate synthase, C-terminal domain"/>
    <property type="match status" value="1"/>
</dbReference>
<evidence type="ECO:0000259" key="24">
    <source>
        <dbReference type="PROSITE" id="PS51278"/>
    </source>
</evidence>
<dbReference type="SUPFAM" id="SSF51971">
    <property type="entry name" value="Nucleotide-binding domain"/>
    <property type="match status" value="1"/>
</dbReference>
<accession>A0A077ZK91</accession>
<comment type="cofactor">
    <cofactor evidence="2">
        <name>[3Fe-4S] cluster</name>
        <dbReference type="ChEBI" id="CHEBI:21137"/>
    </cofactor>
</comment>
<dbReference type="PANTHER" id="PTHR11938">
    <property type="entry name" value="FAD NADPH DEHYDROGENASE/OXIDOREDUCTASE"/>
    <property type="match status" value="1"/>
</dbReference>
<dbReference type="SUPFAM" id="SSF51395">
    <property type="entry name" value="FMN-linked oxidoreductases"/>
    <property type="match status" value="1"/>
</dbReference>
<dbReference type="CDD" id="cd02808">
    <property type="entry name" value="GltS_FMN"/>
    <property type="match status" value="1"/>
</dbReference>
<dbReference type="CDD" id="cd00713">
    <property type="entry name" value="GltS"/>
    <property type="match status" value="1"/>
</dbReference>
<dbReference type="Pfam" id="PF04898">
    <property type="entry name" value="Glu_syn_central"/>
    <property type="match status" value="1"/>
</dbReference>
<dbReference type="InterPro" id="IPR002932">
    <property type="entry name" value="Glu_synthdom"/>
</dbReference>
<dbReference type="GO" id="GO:0004355">
    <property type="term" value="F:glutamate synthase (NADPH) activity"/>
    <property type="evidence" value="ECO:0007669"/>
    <property type="project" value="UniProtKB-EC"/>
</dbReference>
<evidence type="ECO:0000256" key="21">
    <source>
        <dbReference type="ARBA" id="ARBA00037928"/>
    </source>
</evidence>
<keyword evidence="15" id="KW-0315">Glutamine amidotransferase</keyword>
<dbReference type="Proteomes" id="UP000030665">
    <property type="component" value="Unassembled WGS sequence"/>
</dbReference>
<dbReference type="Gene3D" id="3.60.20.10">
    <property type="entry name" value="Glutamine Phosphoribosylpyrophosphate, subunit 1, domain 1"/>
    <property type="match status" value="1"/>
</dbReference>
<dbReference type="FunFam" id="3.20.20.70:FF:000061">
    <property type="entry name" value="Glutamate synthase large subunit"/>
    <property type="match status" value="1"/>
</dbReference>
<dbReference type="GO" id="GO:0046872">
    <property type="term" value="F:metal ion binding"/>
    <property type="evidence" value="ECO:0007669"/>
    <property type="project" value="UniProtKB-KW"/>
</dbReference>
<reference evidence="26" key="1">
    <citation type="submission" date="2014-01" db="EMBL/GenBank/DDBJ databases">
        <authorList>
            <person name="Aslett M."/>
        </authorList>
    </citation>
    <scope>NUCLEOTIDE SEQUENCE</scope>
</reference>
<reference evidence="26" key="2">
    <citation type="submission" date="2014-03" db="EMBL/GenBank/DDBJ databases">
        <title>The whipworm genome and dual-species transcriptomics of an intimate host-pathogen interaction.</title>
        <authorList>
            <person name="Foth B.J."/>
            <person name="Tsai I.J."/>
            <person name="Reid A.J."/>
            <person name="Bancroft A.J."/>
            <person name="Nichol S."/>
            <person name="Tracey A."/>
            <person name="Holroyd N."/>
            <person name="Cotton J.A."/>
            <person name="Stanley E.J."/>
            <person name="Zarowiecki M."/>
            <person name="Liu J.Z."/>
            <person name="Huckvale T."/>
            <person name="Cooper P.J."/>
            <person name="Grencis R.K."/>
            <person name="Berriman M."/>
        </authorList>
    </citation>
    <scope>NUCLEOTIDE SEQUENCE [LARGE SCALE GENOMIC DNA]</scope>
</reference>
<keyword evidence="13" id="KW-0274">FAD</keyword>